<evidence type="ECO:0000313" key="2">
    <source>
        <dbReference type="EMBL" id="KAF7845200.1"/>
    </source>
</evidence>
<accession>A0A834XGR2</accession>
<keyword evidence="3" id="KW-1185">Reference proteome</keyword>
<reference evidence="2" key="1">
    <citation type="submission" date="2020-09" db="EMBL/GenBank/DDBJ databases">
        <title>Genome-Enabled Discovery of Anthraquinone Biosynthesis in Senna tora.</title>
        <authorList>
            <person name="Kang S.-H."/>
            <person name="Pandey R.P."/>
            <person name="Lee C.-M."/>
            <person name="Sim J.-S."/>
            <person name="Jeong J.-T."/>
            <person name="Choi B.-S."/>
            <person name="Jung M."/>
            <person name="Ginzburg D."/>
            <person name="Zhao K."/>
            <person name="Won S.Y."/>
            <person name="Oh T.-J."/>
            <person name="Yu Y."/>
            <person name="Kim N.-H."/>
            <person name="Lee O.R."/>
            <person name="Lee T.-H."/>
            <person name="Bashyal P."/>
            <person name="Kim T.-S."/>
            <person name="Lee W.-H."/>
            <person name="Kawkins C."/>
            <person name="Kim C.-K."/>
            <person name="Kim J.S."/>
            <person name="Ahn B.O."/>
            <person name="Rhee S.Y."/>
            <person name="Sohng J.K."/>
        </authorList>
    </citation>
    <scope>NUCLEOTIDE SEQUENCE</scope>
    <source>
        <tissue evidence="2">Leaf</tissue>
    </source>
</reference>
<protein>
    <submittedName>
        <fullName evidence="2">Endoglucanase 4-like</fullName>
    </submittedName>
</protein>
<keyword evidence="1" id="KW-0732">Signal</keyword>
<feature type="chain" id="PRO_5032908013" evidence="1">
    <location>
        <begin position="23"/>
        <end position="118"/>
    </location>
</feature>
<sequence length="118" mass="13096">MSLLFLLVVLIGGGMFGSGVVAHDYSGALSNSILFFEGQRSGVLPQDLGVVLQLPLLHFIATHSQRLVASDDWIGPYDKTMQERSSFQEHFGFLQSSISQNELQLQNNQWFGGKGQFY</sequence>
<dbReference type="OrthoDB" id="759087at2759"/>
<feature type="signal peptide" evidence="1">
    <location>
        <begin position="1"/>
        <end position="22"/>
    </location>
</feature>
<evidence type="ECO:0000313" key="3">
    <source>
        <dbReference type="Proteomes" id="UP000634136"/>
    </source>
</evidence>
<name>A0A834XGR2_9FABA</name>
<organism evidence="2 3">
    <name type="scientific">Senna tora</name>
    <dbReference type="NCBI Taxonomy" id="362788"/>
    <lineage>
        <taxon>Eukaryota</taxon>
        <taxon>Viridiplantae</taxon>
        <taxon>Streptophyta</taxon>
        <taxon>Embryophyta</taxon>
        <taxon>Tracheophyta</taxon>
        <taxon>Spermatophyta</taxon>
        <taxon>Magnoliopsida</taxon>
        <taxon>eudicotyledons</taxon>
        <taxon>Gunneridae</taxon>
        <taxon>Pentapetalae</taxon>
        <taxon>rosids</taxon>
        <taxon>fabids</taxon>
        <taxon>Fabales</taxon>
        <taxon>Fabaceae</taxon>
        <taxon>Caesalpinioideae</taxon>
        <taxon>Cassia clade</taxon>
        <taxon>Senna</taxon>
    </lineage>
</organism>
<proteinExistence type="predicted"/>
<gene>
    <name evidence="2" type="ORF">G2W53_002105</name>
</gene>
<evidence type="ECO:0000256" key="1">
    <source>
        <dbReference type="SAM" id="SignalP"/>
    </source>
</evidence>
<comment type="caution">
    <text evidence="2">The sequence shown here is derived from an EMBL/GenBank/DDBJ whole genome shotgun (WGS) entry which is preliminary data.</text>
</comment>
<dbReference type="EMBL" id="JAAIUW010000001">
    <property type="protein sequence ID" value="KAF7845200.1"/>
    <property type="molecule type" value="Genomic_DNA"/>
</dbReference>
<dbReference type="AlphaFoldDB" id="A0A834XGR2"/>
<dbReference type="Proteomes" id="UP000634136">
    <property type="component" value="Unassembled WGS sequence"/>
</dbReference>